<dbReference type="Proteomes" id="UP000703269">
    <property type="component" value="Unassembled WGS sequence"/>
</dbReference>
<comment type="caution">
    <text evidence="2">The sequence shown here is derived from an EMBL/GenBank/DDBJ whole genome shotgun (WGS) entry which is preliminary data.</text>
</comment>
<evidence type="ECO:0000313" key="2">
    <source>
        <dbReference type="EMBL" id="GJE90825.1"/>
    </source>
</evidence>
<organism evidence="2 3">
    <name type="scientific">Phanerochaete sordida</name>
    <dbReference type="NCBI Taxonomy" id="48140"/>
    <lineage>
        <taxon>Eukaryota</taxon>
        <taxon>Fungi</taxon>
        <taxon>Dikarya</taxon>
        <taxon>Basidiomycota</taxon>
        <taxon>Agaricomycotina</taxon>
        <taxon>Agaricomycetes</taxon>
        <taxon>Polyporales</taxon>
        <taxon>Phanerochaetaceae</taxon>
        <taxon>Phanerochaete</taxon>
    </lineage>
</organism>
<dbReference type="AlphaFoldDB" id="A0A9P3GBG4"/>
<name>A0A9P3GBG4_9APHY</name>
<dbReference type="SUPFAM" id="SSF51735">
    <property type="entry name" value="NAD(P)-binding Rossmann-fold domains"/>
    <property type="match status" value="1"/>
</dbReference>
<feature type="domain" description="NmrA-like" evidence="1">
    <location>
        <begin position="4"/>
        <end position="82"/>
    </location>
</feature>
<dbReference type="PANTHER" id="PTHR48079:SF6">
    <property type="entry name" value="NAD(P)-BINDING DOMAIN-CONTAINING PROTEIN-RELATED"/>
    <property type="match status" value="1"/>
</dbReference>
<dbReference type="InterPro" id="IPR008030">
    <property type="entry name" value="NmrA-like"/>
</dbReference>
<dbReference type="EMBL" id="BPQB01000018">
    <property type="protein sequence ID" value="GJE90825.1"/>
    <property type="molecule type" value="Genomic_DNA"/>
</dbReference>
<protein>
    <submittedName>
        <fullName evidence="2">NAD(P)-binding protein</fullName>
    </submittedName>
</protein>
<dbReference type="InterPro" id="IPR051783">
    <property type="entry name" value="NAD(P)-dependent_oxidoreduct"/>
</dbReference>
<evidence type="ECO:0000259" key="1">
    <source>
        <dbReference type="Pfam" id="PF05368"/>
    </source>
</evidence>
<accession>A0A9P3GBG4</accession>
<dbReference type="InterPro" id="IPR036291">
    <property type="entry name" value="NAD(P)-bd_dom_sf"/>
</dbReference>
<keyword evidence="3" id="KW-1185">Reference proteome</keyword>
<dbReference type="Gene3D" id="3.40.50.720">
    <property type="entry name" value="NAD(P)-binding Rossmann-like Domain"/>
    <property type="match status" value="1"/>
</dbReference>
<dbReference type="GO" id="GO:0004029">
    <property type="term" value="F:aldehyde dehydrogenase (NAD+) activity"/>
    <property type="evidence" value="ECO:0007669"/>
    <property type="project" value="TreeGrafter"/>
</dbReference>
<dbReference type="Pfam" id="PF05368">
    <property type="entry name" value="NmrA"/>
    <property type="match status" value="1"/>
</dbReference>
<reference evidence="2 3" key="1">
    <citation type="submission" date="2021-08" db="EMBL/GenBank/DDBJ databases">
        <title>Draft Genome Sequence of Phanerochaete sordida strain YK-624.</title>
        <authorList>
            <person name="Mori T."/>
            <person name="Dohra H."/>
            <person name="Suzuki T."/>
            <person name="Kawagishi H."/>
            <person name="Hirai H."/>
        </authorList>
    </citation>
    <scope>NUCLEOTIDE SEQUENCE [LARGE SCALE GENOMIC DNA]</scope>
    <source>
        <strain evidence="2 3">YK-624</strain>
    </source>
</reference>
<proteinExistence type="predicted"/>
<sequence>MAAKTPILILGATGYIGGSVLARLLQHPQAQDFDITALVRNKDKAQKLEAFGVRAVVGSYKDDHTLVEKLAEDAHVVFQIVDADDLPAMQALLQGLQNRHERTGDVPVLIHTSGSAIVIEGQDKGELVRERVWDDTDDAALAGISPAALHRNVDAAVFAADVAGYARTYQISPGTMYGAPAGALAAAGVQHTHSIQVPLLIRAALARGRAGMVGRGLPRWGNVHVDDAADLFVLLFDAVTARGADNVGHGTHGYYFAGNDEAAWRDIARAIGDALRALGRTRDAAPTPFSDAELAQYFFSYEIGQLWGTNSRFRASRAKALGWEPKHTTADLLASIRPEVEAIIRESKVAKRRSWLSRWWRM</sequence>
<dbReference type="GO" id="GO:0005737">
    <property type="term" value="C:cytoplasm"/>
    <property type="evidence" value="ECO:0007669"/>
    <property type="project" value="TreeGrafter"/>
</dbReference>
<evidence type="ECO:0000313" key="3">
    <source>
        <dbReference type="Proteomes" id="UP000703269"/>
    </source>
</evidence>
<gene>
    <name evidence="2" type="ORF">PsYK624_069690</name>
</gene>
<dbReference type="PANTHER" id="PTHR48079">
    <property type="entry name" value="PROTEIN YEEZ"/>
    <property type="match status" value="1"/>
</dbReference>
<dbReference type="OrthoDB" id="10262413at2759"/>